<name>A0A840Z0F0_9SPHN</name>
<dbReference type="Proteomes" id="UP000554342">
    <property type="component" value="Unassembled WGS sequence"/>
</dbReference>
<evidence type="ECO:0000313" key="4">
    <source>
        <dbReference type="Proteomes" id="UP000554342"/>
    </source>
</evidence>
<reference evidence="3 4" key="1">
    <citation type="submission" date="2020-08" db="EMBL/GenBank/DDBJ databases">
        <title>Genomic Encyclopedia of Type Strains, Phase IV (KMG-IV): sequencing the most valuable type-strain genomes for metagenomic binning, comparative biology and taxonomic classification.</title>
        <authorList>
            <person name="Goeker M."/>
        </authorList>
    </citation>
    <scope>NUCLEOTIDE SEQUENCE [LARGE SCALE GENOMIC DNA]</scope>
    <source>
        <strain evidence="3 4">DSM 27203</strain>
    </source>
</reference>
<gene>
    <name evidence="3" type="ORF">FHR23_002144</name>
</gene>
<evidence type="ECO:0000256" key="2">
    <source>
        <dbReference type="SAM" id="Phobius"/>
    </source>
</evidence>
<dbReference type="EMBL" id="JACIJI010000003">
    <property type="protein sequence ID" value="MBB5719206.1"/>
    <property type="molecule type" value="Genomic_DNA"/>
</dbReference>
<feature type="transmembrane region" description="Helical" evidence="2">
    <location>
        <begin position="91"/>
        <end position="111"/>
    </location>
</feature>
<protein>
    <recommendedName>
        <fullName evidence="5">Glucosyltransferase GtrII-like protein</fullName>
    </recommendedName>
</protein>
<organism evidence="3 4">
    <name type="scientific">Stakelama sediminis</name>
    <dbReference type="NCBI Taxonomy" id="463200"/>
    <lineage>
        <taxon>Bacteria</taxon>
        <taxon>Pseudomonadati</taxon>
        <taxon>Pseudomonadota</taxon>
        <taxon>Alphaproteobacteria</taxon>
        <taxon>Sphingomonadales</taxon>
        <taxon>Sphingomonadaceae</taxon>
        <taxon>Stakelama</taxon>
    </lineage>
</organism>
<feature type="transmembrane region" description="Helical" evidence="2">
    <location>
        <begin position="296"/>
        <end position="314"/>
    </location>
</feature>
<feature type="transmembrane region" description="Helical" evidence="2">
    <location>
        <begin position="16"/>
        <end position="34"/>
    </location>
</feature>
<comment type="caution">
    <text evidence="3">The sequence shown here is derived from an EMBL/GenBank/DDBJ whole genome shotgun (WGS) entry which is preliminary data.</text>
</comment>
<dbReference type="RefSeq" id="WP_184003700.1">
    <property type="nucleotide sequence ID" value="NZ_BAABIF010000012.1"/>
</dbReference>
<accession>A0A840Z0F0</accession>
<evidence type="ECO:0000256" key="1">
    <source>
        <dbReference type="SAM" id="MobiDB-lite"/>
    </source>
</evidence>
<evidence type="ECO:0008006" key="5">
    <source>
        <dbReference type="Google" id="ProtNLM"/>
    </source>
</evidence>
<keyword evidence="2" id="KW-0812">Transmembrane</keyword>
<feature type="transmembrane region" description="Helical" evidence="2">
    <location>
        <begin position="266"/>
        <end position="284"/>
    </location>
</feature>
<evidence type="ECO:0000313" key="3">
    <source>
        <dbReference type="EMBL" id="MBB5719206.1"/>
    </source>
</evidence>
<dbReference type="AlphaFoldDB" id="A0A840Z0F0"/>
<keyword evidence="2" id="KW-0472">Membrane</keyword>
<feature type="transmembrane region" description="Helical" evidence="2">
    <location>
        <begin position="123"/>
        <end position="149"/>
    </location>
</feature>
<feature type="region of interest" description="Disordered" evidence="1">
    <location>
        <begin position="549"/>
        <end position="587"/>
    </location>
</feature>
<feature type="transmembrane region" description="Helical" evidence="2">
    <location>
        <begin position="348"/>
        <end position="372"/>
    </location>
</feature>
<feature type="transmembrane region" description="Helical" evidence="2">
    <location>
        <begin position="169"/>
        <end position="194"/>
    </location>
</feature>
<keyword evidence="2" id="KW-1133">Transmembrane helix</keyword>
<proteinExistence type="predicted"/>
<sequence>MSGVPQEKLHWWQTRWFVLAMALIAMLPLLWPTIPPMVDLLGHMGRYRVQQAWDTAPWLHHWYKFQWSLIGNLGVDLIVIPLEALIGLEPAVKLIVICIPVLTAIGLLWVAREVHGKIPATALFALPLVYNFPLYFGFVNFSLSMAFALNAYALWLRMARQNRLVLRGIVFVPISFAIWVTHTYGWGLLGILAFSGELVRQRDRLGGSWHNWARAWIYAGLHCLVLTAPMIPMVLWRSGHVTGETGDWFHWQAKMLWVTQVFRDRWQLFDLACLGVVYLILFKGVRDRNIEYSRNLTLSALLLLAVFVLLPRIVFGSAYADMRLVPYILMTALIALRPKPGLSIRRAGLVAMLGLAFFLVRMGGTGASFYLYSKTYDREMAALNHVPVGARLLTLVGETCHNEWKMSRMEHIAGIALERRLAFANDQWSMAGGQLLTVRFPEGLGFRHDPSELITSVQCPLEYWRPVAVALSVFPRKAFDYLWLVQPPKYDPRLTQGLTPVWRDGTSVLFRIDHDQKAAKLRESDFGPYGRLMVARLRRNPKLAARILEADAPKVEPQPLTQSAELTPAATPEAAQPERLNGASALK</sequence>
<feature type="compositionally biased region" description="Low complexity" evidence="1">
    <location>
        <begin position="564"/>
        <end position="578"/>
    </location>
</feature>
<keyword evidence="4" id="KW-1185">Reference proteome</keyword>